<protein>
    <submittedName>
        <fullName evidence="1">Uncharacterized protein</fullName>
    </submittedName>
</protein>
<organism evidence="1">
    <name type="scientific">Rhizophora mucronata</name>
    <name type="common">Asiatic mangrove</name>
    <dbReference type="NCBI Taxonomy" id="61149"/>
    <lineage>
        <taxon>Eukaryota</taxon>
        <taxon>Viridiplantae</taxon>
        <taxon>Streptophyta</taxon>
        <taxon>Embryophyta</taxon>
        <taxon>Tracheophyta</taxon>
        <taxon>Spermatophyta</taxon>
        <taxon>Magnoliopsida</taxon>
        <taxon>eudicotyledons</taxon>
        <taxon>Gunneridae</taxon>
        <taxon>Pentapetalae</taxon>
        <taxon>rosids</taxon>
        <taxon>fabids</taxon>
        <taxon>Malpighiales</taxon>
        <taxon>Rhizophoraceae</taxon>
        <taxon>Rhizophora</taxon>
    </lineage>
</organism>
<reference evidence="1" key="1">
    <citation type="submission" date="2018-02" db="EMBL/GenBank/DDBJ databases">
        <title>Rhizophora mucronata_Transcriptome.</title>
        <authorList>
            <person name="Meera S.P."/>
            <person name="Sreeshan A."/>
            <person name="Augustine A."/>
        </authorList>
    </citation>
    <scope>NUCLEOTIDE SEQUENCE</scope>
    <source>
        <tissue evidence="1">Leaf</tissue>
    </source>
</reference>
<proteinExistence type="predicted"/>
<name>A0A2P2LQY0_RHIMU</name>
<sequence>MCKFLKSNYNHSSRETCAYGCPCVVLALPFKPHMLYILHLTNARKLCRNNPIIFLQEESYKVL</sequence>
<accession>A0A2P2LQY0</accession>
<evidence type="ECO:0000313" key="1">
    <source>
        <dbReference type="EMBL" id="MBX20377.1"/>
    </source>
</evidence>
<dbReference type="AlphaFoldDB" id="A0A2P2LQY0"/>
<dbReference type="EMBL" id="GGEC01039893">
    <property type="protein sequence ID" value="MBX20377.1"/>
    <property type="molecule type" value="Transcribed_RNA"/>
</dbReference>